<dbReference type="KEGG" id="lcic:INQ41_05940"/>
<dbReference type="InterPro" id="IPR026591">
    <property type="entry name" value="Sirtuin_cat_small_dom_sf"/>
</dbReference>
<evidence type="ECO:0000256" key="4">
    <source>
        <dbReference type="PROSITE-ProRule" id="PRU00236"/>
    </source>
</evidence>
<dbReference type="GO" id="GO:0046872">
    <property type="term" value="F:metal ion binding"/>
    <property type="evidence" value="ECO:0007669"/>
    <property type="project" value="UniProtKB-KW"/>
</dbReference>
<keyword evidence="2" id="KW-0808">Transferase</keyword>
<sequence>MPASRTDAAADLSSWLENYRSVFVLTGARVSTNSGIPDYRGADGQWKGRSPITYQQFVGDPAIRARYWARSFVGWPAVARAQPNRAHAALATLESRAVLSTLVTQNVDGLHARAGHRNVVDLHGRLGVVACLQCDRRRDRALVQQDLKARYPHWSQHTAATAPDGDADLEGVDLSGFEPPACPHCGGMLKPDVVFFGENVPRQRLARALEALEQSDAVLVVGSSLMVYSGFRFARMAHERGLPLAILTRGVTRADELATLKMDADSESTLADAIG</sequence>
<dbReference type="InterPro" id="IPR003000">
    <property type="entry name" value="Sirtuin"/>
</dbReference>
<dbReference type="Gene3D" id="3.30.1600.10">
    <property type="entry name" value="SIR2/SIRT2 'Small Domain"/>
    <property type="match status" value="1"/>
</dbReference>
<feature type="domain" description="Deacetylase sirtuin-type" evidence="5">
    <location>
        <begin position="2"/>
        <end position="275"/>
    </location>
</feature>
<protein>
    <recommendedName>
        <fullName evidence="1">protein acetyllysine N-acetyltransferase</fullName>
        <ecNumber evidence="1">2.3.1.286</ecNumber>
    </recommendedName>
</protein>
<dbReference type="Pfam" id="PF02146">
    <property type="entry name" value="SIR2"/>
    <property type="match status" value="1"/>
</dbReference>
<feature type="binding site" evidence="4">
    <location>
        <position position="182"/>
    </location>
    <ligand>
        <name>Zn(2+)</name>
        <dbReference type="ChEBI" id="CHEBI:29105"/>
    </ligand>
</feature>
<dbReference type="InterPro" id="IPR050134">
    <property type="entry name" value="NAD-dep_sirtuin_deacylases"/>
</dbReference>
<name>A0A7S6UHR9_9GAMM</name>
<dbReference type="InterPro" id="IPR029035">
    <property type="entry name" value="DHS-like_NAD/FAD-binding_dom"/>
</dbReference>
<dbReference type="InterPro" id="IPR026590">
    <property type="entry name" value="Ssirtuin_cat_dom"/>
</dbReference>
<dbReference type="AlphaFoldDB" id="A0A7S6UHR9"/>
<evidence type="ECO:0000259" key="5">
    <source>
        <dbReference type="PROSITE" id="PS50305"/>
    </source>
</evidence>
<dbReference type="SUPFAM" id="SSF52467">
    <property type="entry name" value="DHS-like NAD/FAD-binding domain"/>
    <property type="match status" value="1"/>
</dbReference>
<reference evidence="6 7" key="1">
    <citation type="submission" date="2020-10" db="EMBL/GenBank/DDBJ databases">
        <title>complete genome sequencing of Lysobacter sp. H21R20.</title>
        <authorList>
            <person name="Bae J.-W."/>
            <person name="Lee S.-Y."/>
        </authorList>
    </citation>
    <scope>NUCLEOTIDE SEQUENCE [LARGE SCALE GENOMIC DNA]</scope>
    <source>
        <strain evidence="6 7">H21R20</strain>
    </source>
</reference>
<keyword evidence="4" id="KW-0862">Zinc</keyword>
<feature type="active site" description="Proton acceptor" evidence="4">
    <location>
        <position position="123"/>
    </location>
</feature>
<evidence type="ECO:0000313" key="6">
    <source>
        <dbReference type="EMBL" id="QOW20548.1"/>
    </source>
</evidence>
<dbReference type="GO" id="GO:0017136">
    <property type="term" value="F:histone deacetylase activity, NAD-dependent"/>
    <property type="evidence" value="ECO:0007669"/>
    <property type="project" value="TreeGrafter"/>
</dbReference>
<dbReference type="EC" id="2.3.1.286" evidence="1"/>
<dbReference type="GO" id="GO:0070403">
    <property type="term" value="F:NAD+ binding"/>
    <property type="evidence" value="ECO:0007669"/>
    <property type="project" value="InterPro"/>
</dbReference>
<feature type="binding site" evidence="4">
    <location>
        <position position="131"/>
    </location>
    <ligand>
        <name>Zn(2+)</name>
        <dbReference type="ChEBI" id="CHEBI:29105"/>
    </ligand>
</feature>
<evidence type="ECO:0000313" key="7">
    <source>
        <dbReference type="Proteomes" id="UP000594059"/>
    </source>
</evidence>
<dbReference type="NCBIfam" id="NF003738">
    <property type="entry name" value="PRK05333.1"/>
    <property type="match status" value="1"/>
</dbReference>
<evidence type="ECO:0000256" key="2">
    <source>
        <dbReference type="ARBA" id="ARBA00022679"/>
    </source>
</evidence>
<accession>A0A7S6UHR9</accession>
<dbReference type="Proteomes" id="UP000594059">
    <property type="component" value="Chromosome"/>
</dbReference>
<dbReference type="Gene3D" id="3.40.50.1220">
    <property type="entry name" value="TPP-binding domain"/>
    <property type="match status" value="1"/>
</dbReference>
<evidence type="ECO:0000256" key="3">
    <source>
        <dbReference type="ARBA" id="ARBA00023027"/>
    </source>
</evidence>
<dbReference type="PANTHER" id="PTHR11085:SF10">
    <property type="entry name" value="NAD-DEPENDENT PROTEIN DEACYLASE SIRTUIN-5, MITOCHONDRIAL-RELATED"/>
    <property type="match status" value="1"/>
</dbReference>
<organism evidence="6 7">
    <name type="scientific">Novilysobacter ciconiae</name>
    <dbReference type="NCBI Taxonomy" id="2781022"/>
    <lineage>
        <taxon>Bacteria</taxon>
        <taxon>Pseudomonadati</taxon>
        <taxon>Pseudomonadota</taxon>
        <taxon>Gammaproteobacteria</taxon>
        <taxon>Lysobacterales</taxon>
        <taxon>Lysobacteraceae</taxon>
        <taxon>Novilysobacter</taxon>
    </lineage>
</organism>
<dbReference type="PROSITE" id="PS50305">
    <property type="entry name" value="SIRTUIN"/>
    <property type="match status" value="1"/>
</dbReference>
<dbReference type="PANTHER" id="PTHR11085">
    <property type="entry name" value="NAD-DEPENDENT PROTEIN DEACYLASE SIRTUIN-5, MITOCHONDRIAL-RELATED"/>
    <property type="match status" value="1"/>
</dbReference>
<evidence type="ECO:0000256" key="1">
    <source>
        <dbReference type="ARBA" id="ARBA00012928"/>
    </source>
</evidence>
<proteinExistence type="predicted"/>
<dbReference type="RefSeq" id="WP_193986987.1">
    <property type="nucleotide sequence ID" value="NZ_CP063656.1"/>
</dbReference>
<gene>
    <name evidence="6" type="ORF">INQ41_05940</name>
</gene>
<dbReference type="EMBL" id="CP063656">
    <property type="protein sequence ID" value="QOW20548.1"/>
    <property type="molecule type" value="Genomic_DNA"/>
</dbReference>
<feature type="binding site" evidence="4">
    <location>
        <position position="134"/>
    </location>
    <ligand>
        <name>Zn(2+)</name>
        <dbReference type="ChEBI" id="CHEBI:29105"/>
    </ligand>
</feature>
<keyword evidence="3" id="KW-0520">NAD</keyword>
<feature type="binding site" evidence="4">
    <location>
        <position position="185"/>
    </location>
    <ligand>
        <name>Zn(2+)</name>
        <dbReference type="ChEBI" id="CHEBI:29105"/>
    </ligand>
</feature>
<keyword evidence="4" id="KW-0479">Metal-binding</keyword>
<keyword evidence="7" id="KW-1185">Reference proteome</keyword>